<organism evidence="6 7">
    <name type="scientific">Mugilogobius chulae</name>
    <name type="common">yellowstripe goby</name>
    <dbReference type="NCBI Taxonomy" id="88201"/>
    <lineage>
        <taxon>Eukaryota</taxon>
        <taxon>Metazoa</taxon>
        <taxon>Chordata</taxon>
        <taxon>Craniata</taxon>
        <taxon>Vertebrata</taxon>
        <taxon>Euteleostomi</taxon>
        <taxon>Actinopterygii</taxon>
        <taxon>Neopterygii</taxon>
        <taxon>Teleostei</taxon>
        <taxon>Neoteleostei</taxon>
        <taxon>Acanthomorphata</taxon>
        <taxon>Gobiaria</taxon>
        <taxon>Gobiiformes</taxon>
        <taxon>Gobioidei</taxon>
        <taxon>Gobiidae</taxon>
        <taxon>Gobionellinae</taxon>
        <taxon>Mugilogobius</taxon>
    </lineage>
</organism>
<dbReference type="GO" id="GO:0016020">
    <property type="term" value="C:membrane"/>
    <property type="evidence" value="ECO:0007669"/>
    <property type="project" value="UniProtKB-SubCell"/>
</dbReference>
<dbReference type="PANTHER" id="PTHR23507:SF3">
    <property type="entry name" value="THYMIC STROMAL COTRANSPORTER HOMOLOG"/>
    <property type="match status" value="1"/>
</dbReference>
<evidence type="ECO:0008006" key="8">
    <source>
        <dbReference type="Google" id="ProtNLM"/>
    </source>
</evidence>
<name>A0AAW0NIN6_9GOBI</name>
<keyword evidence="2 5" id="KW-0812">Transmembrane</keyword>
<evidence type="ECO:0000313" key="6">
    <source>
        <dbReference type="EMBL" id="KAK7895384.1"/>
    </source>
</evidence>
<evidence type="ECO:0000256" key="4">
    <source>
        <dbReference type="ARBA" id="ARBA00023136"/>
    </source>
</evidence>
<feature type="transmembrane region" description="Helical" evidence="5">
    <location>
        <begin position="225"/>
        <end position="250"/>
    </location>
</feature>
<feature type="transmembrane region" description="Helical" evidence="5">
    <location>
        <begin position="285"/>
        <end position="311"/>
    </location>
</feature>
<keyword evidence="3 5" id="KW-1133">Transmembrane helix</keyword>
<dbReference type="AlphaFoldDB" id="A0AAW0NIN6"/>
<keyword evidence="7" id="KW-1185">Reference proteome</keyword>
<comment type="caution">
    <text evidence="6">The sequence shown here is derived from an EMBL/GenBank/DDBJ whole genome shotgun (WGS) entry which is preliminary data.</text>
</comment>
<dbReference type="Proteomes" id="UP001460270">
    <property type="component" value="Unassembled WGS sequence"/>
</dbReference>
<dbReference type="InterPro" id="IPR036259">
    <property type="entry name" value="MFS_trans_sf"/>
</dbReference>
<gene>
    <name evidence="6" type="ORF">WMY93_020709</name>
</gene>
<feature type="transmembrane region" description="Helical" evidence="5">
    <location>
        <begin position="323"/>
        <end position="343"/>
    </location>
</feature>
<evidence type="ECO:0000313" key="7">
    <source>
        <dbReference type="Proteomes" id="UP001460270"/>
    </source>
</evidence>
<accession>A0AAW0NIN6</accession>
<sequence>MSFLRRVAGRSLRDRVRSSVTREELRVEPLLLHVKRSQLKWLGHLFRMPPGRLPGEVFRACPLGGDLEEDPGHAGGTMGSLGLPAQTAASATRLRMKRKKMDGWMDGGIIFQSHRARAAARAPRGPRLEAGPGDSPAGRLPRVRVMLLLVVSCDLPLQLMYGPGAVWTVRGLRSVLAGVMTLATLASTAENRSKTLMRVELLYGLAGLVGSLFSGHLFLFKTQSLGQGIVLLIVSTFLAALCLLDAVFLLQVTDVSQAEVEPESYGLIPPAAPTDTPIQRNIPNIALLFTAAVLYSSAVGGAVNVLGAFVLNKPLSWDATQVGYGNAAGCLIFITSYLGLVTLRPFFSEPV</sequence>
<dbReference type="EMBL" id="JBBPFD010000015">
    <property type="protein sequence ID" value="KAK7895384.1"/>
    <property type="molecule type" value="Genomic_DNA"/>
</dbReference>
<dbReference type="SUPFAM" id="SSF103473">
    <property type="entry name" value="MFS general substrate transporter"/>
    <property type="match status" value="1"/>
</dbReference>
<proteinExistence type="predicted"/>
<evidence type="ECO:0000256" key="3">
    <source>
        <dbReference type="ARBA" id="ARBA00022989"/>
    </source>
</evidence>
<evidence type="ECO:0000256" key="1">
    <source>
        <dbReference type="ARBA" id="ARBA00004141"/>
    </source>
</evidence>
<evidence type="ECO:0000256" key="2">
    <source>
        <dbReference type="ARBA" id="ARBA00022692"/>
    </source>
</evidence>
<dbReference type="GO" id="GO:0022857">
    <property type="term" value="F:transmembrane transporter activity"/>
    <property type="evidence" value="ECO:0007669"/>
    <property type="project" value="TreeGrafter"/>
</dbReference>
<protein>
    <recommendedName>
        <fullName evidence="8">Solute carrier family 40 protein</fullName>
    </recommendedName>
</protein>
<reference evidence="7" key="1">
    <citation type="submission" date="2024-04" db="EMBL/GenBank/DDBJ databases">
        <title>Salinicola lusitanus LLJ914,a marine bacterium isolated from the Okinawa Trough.</title>
        <authorList>
            <person name="Li J."/>
        </authorList>
    </citation>
    <scope>NUCLEOTIDE SEQUENCE [LARGE SCALE GENOMIC DNA]</scope>
</reference>
<comment type="subcellular location">
    <subcellularLocation>
        <location evidence="1">Membrane</location>
        <topology evidence="1">Multi-pass membrane protein</topology>
    </subcellularLocation>
</comment>
<keyword evidence="4 5" id="KW-0472">Membrane</keyword>
<evidence type="ECO:0000256" key="5">
    <source>
        <dbReference type="SAM" id="Phobius"/>
    </source>
</evidence>
<dbReference type="PANTHER" id="PTHR23507">
    <property type="entry name" value="ZGC:174356"/>
    <property type="match status" value="1"/>
</dbReference>
<feature type="transmembrane region" description="Helical" evidence="5">
    <location>
        <begin position="201"/>
        <end position="219"/>
    </location>
</feature>